<evidence type="ECO:0008006" key="4">
    <source>
        <dbReference type="Google" id="ProtNLM"/>
    </source>
</evidence>
<protein>
    <recommendedName>
        <fullName evidence="4">RxLR effector protein</fullName>
    </recommendedName>
</protein>
<keyword evidence="1" id="KW-0732">Signal</keyword>
<evidence type="ECO:0000313" key="3">
    <source>
        <dbReference type="Proteomes" id="UP000709295"/>
    </source>
</evidence>
<reference evidence="2" key="1">
    <citation type="submission" date="2021-01" db="EMBL/GenBank/DDBJ databases">
        <title>Phytophthora aleatoria, a newly-described species from Pinus radiata is distinct from Phytophthora cactorum isolates based on comparative genomics.</title>
        <authorList>
            <person name="Mcdougal R."/>
            <person name="Panda P."/>
            <person name="Williams N."/>
            <person name="Studholme D.J."/>
        </authorList>
    </citation>
    <scope>NUCLEOTIDE SEQUENCE</scope>
    <source>
        <strain evidence="2">NZFS 4037</strain>
    </source>
</reference>
<dbReference type="Proteomes" id="UP000709295">
    <property type="component" value="Unassembled WGS sequence"/>
</dbReference>
<evidence type="ECO:0000313" key="2">
    <source>
        <dbReference type="EMBL" id="KAG6975385.1"/>
    </source>
</evidence>
<keyword evidence="3" id="KW-1185">Reference proteome</keyword>
<gene>
    <name evidence="2" type="ORF">JG688_00002459</name>
</gene>
<proteinExistence type="predicted"/>
<organism evidence="2 3">
    <name type="scientific">Phytophthora aleatoria</name>
    <dbReference type="NCBI Taxonomy" id="2496075"/>
    <lineage>
        <taxon>Eukaryota</taxon>
        <taxon>Sar</taxon>
        <taxon>Stramenopiles</taxon>
        <taxon>Oomycota</taxon>
        <taxon>Peronosporomycetes</taxon>
        <taxon>Peronosporales</taxon>
        <taxon>Peronosporaceae</taxon>
        <taxon>Phytophthora</taxon>
    </lineage>
</organism>
<name>A0A8J5JCB7_9STRA</name>
<dbReference type="AlphaFoldDB" id="A0A8J5JCB7"/>
<sequence length="179" mass="19878">MSLSYFLLIALVVLLASAAEASTVGDSTTSNVFSVSTNRNLRAQEISRDTTNGLVEDLSKEARGFPTWTAEKADEVAEKVSWTVPNINLGTKSQLINEQVNRWIAVGKLNVANRIIAAKGWDPKSLARTLGIERMVKTMSKAELKNSEDYLFWVSFSKFWYKESAKYNKIAYGKSAGML</sequence>
<comment type="caution">
    <text evidence="2">The sequence shown here is derived from an EMBL/GenBank/DDBJ whole genome shotgun (WGS) entry which is preliminary data.</text>
</comment>
<feature type="signal peptide" evidence="1">
    <location>
        <begin position="1"/>
        <end position="21"/>
    </location>
</feature>
<evidence type="ECO:0000256" key="1">
    <source>
        <dbReference type="SAM" id="SignalP"/>
    </source>
</evidence>
<accession>A0A8J5JCB7</accession>
<dbReference type="EMBL" id="JAENGY010000065">
    <property type="protein sequence ID" value="KAG6975385.1"/>
    <property type="molecule type" value="Genomic_DNA"/>
</dbReference>
<feature type="chain" id="PRO_5035304971" description="RxLR effector protein" evidence="1">
    <location>
        <begin position="22"/>
        <end position="179"/>
    </location>
</feature>